<dbReference type="CDD" id="cd03593">
    <property type="entry name" value="CLECT_NK_receptors_like"/>
    <property type="match status" value="1"/>
</dbReference>
<dbReference type="Pfam" id="PF00059">
    <property type="entry name" value="Lectin_C"/>
    <property type="match status" value="1"/>
</dbReference>
<proteinExistence type="predicted"/>
<dbReference type="InterPro" id="IPR001304">
    <property type="entry name" value="C-type_lectin-like"/>
</dbReference>
<comment type="caution">
    <text evidence="7">The sequence shown here is derived from an EMBL/GenBank/DDBJ whole genome shotgun (WGS) entry which is preliminary data.</text>
</comment>
<evidence type="ECO:0000259" key="6">
    <source>
        <dbReference type="PROSITE" id="PS50041"/>
    </source>
</evidence>
<evidence type="ECO:0000313" key="8">
    <source>
        <dbReference type="Proteomes" id="UP000826234"/>
    </source>
</evidence>
<organism evidence="7 8">
    <name type="scientific">Phrynosoma platyrhinos</name>
    <name type="common">Desert horned lizard</name>
    <dbReference type="NCBI Taxonomy" id="52577"/>
    <lineage>
        <taxon>Eukaryota</taxon>
        <taxon>Metazoa</taxon>
        <taxon>Chordata</taxon>
        <taxon>Craniata</taxon>
        <taxon>Vertebrata</taxon>
        <taxon>Euteleostomi</taxon>
        <taxon>Lepidosauria</taxon>
        <taxon>Squamata</taxon>
        <taxon>Bifurcata</taxon>
        <taxon>Unidentata</taxon>
        <taxon>Episquamata</taxon>
        <taxon>Toxicofera</taxon>
        <taxon>Iguania</taxon>
        <taxon>Phrynosomatidae</taxon>
        <taxon>Phrynosomatinae</taxon>
        <taxon>Phrynosoma</taxon>
    </lineage>
</organism>
<keyword evidence="5" id="KW-0812">Transmembrane</keyword>
<keyword evidence="5" id="KW-1133">Transmembrane helix</keyword>
<reference evidence="7 8" key="1">
    <citation type="journal article" date="2022" name="Gigascience">
        <title>A chromosome-level genome assembly and annotation of the desert horned lizard, Phrynosoma platyrhinos, provides insight into chromosomal rearrangements among reptiles.</title>
        <authorList>
            <person name="Koochekian N."/>
            <person name="Ascanio A."/>
            <person name="Farleigh K."/>
            <person name="Card D.C."/>
            <person name="Schield D.R."/>
            <person name="Castoe T.A."/>
            <person name="Jezkova T."/>
        </authorList>
    </citation>
    <scope>NUCLEOTIDE SEQUENCE [LARGE SCALE GENOMIC DNA]</scope>
    <source>
        <strain evidence="7">NK-2021</strain>
    </source>
</reference>
<keyword evidence="5" id="KW-0472">Membrane</keyword>
<dbReference type="PROSITE" id="PS50041">
    <property type="entry name" value="C_TYPE_LECTIN_2"/>
    <property type="match status" value="1"/>
</dbReference>
<dbReference type="InterPro" id="IPR033992">
    <property type="entry name" value="NKR-like_CTLD"/>
</dbReference>
<evidence type="ECO:0000313" key="7">
    <source>
        <dbReference type="EMBL" id="KAH0629607.1"/>
    </source>
</evidence>
<keyword evidence="3" id="KW-0964">Secreted</keyword>
<feature type="domain" description="C-type lectin" evidence="6">
    <location>
        <begin position="98"/>
        <end position="209"/>
    </location>
</feature>
<evidence type="ECO:0000256" key="5">
    <source>
        <dbReference type="SAM" id="Phobius"/>
    </source>
</evidence>
<dbReference type="InterPro" id="IPR016187">
    <property type="entry name" value="CTDL_fold"/>
</dbReference>
<accession>A0ABQ7TIK1</accession>
<protein>
    <recommendedName>
        <fullName evidence="6">C-type lectin domain-containing protein</fullName>
    </recommendedName>
</protein>
<evidence type="ECO:0000256" key="3">
    <source>
        <dbReference type="ARBA" id="ARBA00022525"/>
    </source>
</evidence>
<dbReference type="PANTHER" id="PTHR45710">
    <property type="entry name" value="C-TYPE LECTIN DOMAIN-CONTAINING PROTEIN 180"/>
    <property type="match status" value="1"/>
</dbReference>
<gene>
    <name evidence="7" type="ORF">JD844_011816</name>
</gene>
<keyword evidence="8" id="KW-1185">Reference proteome</keyword>
<dbReference type="InterPro" id="IPR050828">
    <property type="entry name" value="C-type_lectin/matrix_domain"/>
</dbReference>
<feature type="transmembrane region" description="Helical" evidence="5">
    <location>
        <begin position="64"/>
        <end position="88"/>
    </location>
</feature>
<evidence type="ECO:0000256" key="4">
    <source>
        <dbReference type="ARBA" id="ARBA00022734"/>
    </source>
</evidence>
<dbReference type="Proteomes" id="UP000826234">
    <property type="component" value="Unassembled WGS sequence"/>
</dbReference>
<comment type="subcellular location">
    <subcellularLocation>
        <location evidence="1">Cell membrane</location>
        <topology evidence="1">Single-pass type II membrane protein</topology>
    </subcellularLocation>
    <subcellularLocation>
        <location evidence="2">Secreted</location>
    </subcellularLocation>
</comment>
<dbReference type="InterPro" id="IPR016186">
    <property type="entry name" value="C-type_lectin-like/link_sf"/>
</dbReference>
<dbReference type="SMART" id="SM00034">
    <property type="entry name" value="CLECT"/>
    <property type="match status" value="1"/>
</dbReference>
<name>A0ABQ7TIK1_PHRPL</name>
<evidence type="ECO:0000256" key="1">
    <source>
        <dbReference type="ARBA" id="ARBA00004401"/>
    </source>
</evidence>
<dbReference type="PANTHER" id="PTHR45710:SF31">
    <property type="entry name" value="EARLY ACTIVATION ANTIGEN CD69"/>
    <property type="match status" value="1"/>
</dbReference>
<evidence type="ECO:0000256" key="2">
    <source>
        <dbReference type="ARBA" id="ARBA00004613"/>
    </source>
</evidence>
<sequence length="213" mass="24637">MFLSLGSEVSLANSERDYENVIPPRLLRWQQVPEQTRAVRPDISIPTTFTDDTRCSSRKIPIGLLYILACTALLIAISAFVLAILKFIPRCPEGWPKFQTKCYYFSSRQHTWEEAQSICFTLGAHLVVVHDNATKKFLNHQQNSSYWLGLRRYSKGDWLWVDDTPLQVKSEIKGVNEPAEQSCMYVNRTENASRKTKSSCKHFFYYICEKQQA</sequence>
<dbReference type="SUPFAM" id="SSF56436">
    <property type="entry name" value="C-type lectin-like"/>
    <property type="match status" value="1"/>
</dbReference>
<keyword evidence="4" id="KW-0430">Lectin</keyword>
<dbReference type="Gene3D" id="3.10.100.10">
    <property type="entry name" value="Mannose-Binding Protein A, subunit A"/>
    <property type="match status" value="1"/>
</dbReference>
<dbReference type="EMBL" id="JAIPUX010000439">
    <property type="protein sequence ID" value="KAH0629607.1"/>
    <property type="molecule type" value="Genomic_DNA"/>
</dbReference>